<comment type="subcellular location">
    <subcellularLocation>
        <location evidence="1 10">Cytoplasm</location>
    </subcellularLocation>
</comment>
<dbReference type="SUPFAM" id="SSF55979">
    <property type="entry name" value="DNA clamp"/>
    <property type="match status" value="3"/>
</dbReference>
<dbReference type="RefSeq" id="WP_110024079.1">
    <property type="nucleotide sequence ID" value="NZ_PDNZ01000008.1"/>
</dbReference>
<evidence type="ECO:0000313" key="15">
    <source>
        <dbReference type="Proteomes" id="UP000246278"/>
    </source>
</evidence>
<dbReference type="Pfam" id="PF00712">
    <property type="entry name" value="DNA_pol3_beta"/>
    <property type="match status" value="1"/>
</dbReference>
<comment type="subunit">
    <text evidence="10">Forms a ring-shaped head-to-tail homodimer around DNA.</text>
</comment>
<dbReference type="Gene3D" id="3.70.10.10">
    <property type="match status" value="1"/>
</dbReference>
<evidence type="ECO:0000256" key="4">
    <source>
        <dbReference type="ARBA" id="ARBA00022490"/>
    </source>
</evidence>
<dbReference type="PANTHER" id="PTHR30478">
    <property type="entry name" value="DNA POLYMERASE III SUBUNIT BETA"/>
    <property type="match status" value="1"/>
</dbReference>
<dbReference type="CDD" id="cd00140">
    <property type="entry name" value="beta_clamp"/>
    <property type="match status" value="1"/>
</dbReference>
<evidence type="ECO:0000256" key="10">
    <source>
        <dbReference type="PIRNR" id="PIRNR000804"/>
    </source>
</evidence>
<dbReference type="InterPro" id="IPR046938">
    <property type="entry name" value="DNA_clamp_sf"/>
</dbReference>
<dbReference type="Gene3D" id="3.10.150.10">
    <property type="entry name" value="DNA Polymerase III, subunit A, domain 2"/>
    <property type="match status" value="1"/>
</dbReference>
<feature type="domain" description="DNA polymerase III beta sliding clamp C-terminal" evidence="13">
    <location>
        <begin position="251"/>
        <end position="364"/>
    </location>
</feature>
<evidence type="ECO:0000313" key="14">
    <source>
        <dbReference type="EMBL" id="PWW81291.1"/>
    </source>
</evidence>
<evidence type="ECO:0000259" key="13">
    <source>
        <dbReference type="Pfam" id="PF02768"/>
    </source>
</evidence>
<keyword evidence="6 10" id="KW-0548">Nucleotidyltransferase</keyword>
<dbReference type="Pfam" id="PF02767">
    <property type="entry name" value="DNA_pol3_beta_2"/>
    <property type="match status" value="1"/>
</dbReference>
<sequence length="374" mass="41825">MKFSTSIKHFQDAVNKVTQAIPNKALDPRYENLHMTLENQSLTLFATDGEMSITASTDVESADQGNLGVKARTILDFLRSMYDTEVSFEVERQQMSEQGIVNIATDKGRYKIPCTFESKAEKQEKSYDIEFVLPSVDLLNLIHKTIFACSIDGMRPAMMGVLFEIENNNLTAVSTDGHRLVRFRKSCDVSQQEKQKVVIPARVLSVLQKLIGEGVVTISIDSVNKSIRFSMDGLVLDAALIVEQYPNYEAVIPLENDKKLTVERSLFYDSVKRVGRFSSIGDIRFSISPSSLQLSAENINEGESAQENLSCNYDNEPIDIGFNAKFIEAALAHLDEDNVVVELSSPTTAVILKPEKEKDDDRLIILVMPVRINN</sequence>
<dbReference type="SMART" id="SM00480">
    <property type="entry name" value="POL3Bc"/>
    <property type="match status" value="1"/>
</dbReference>
<protein>
    <recommendedName>
        <fullName evidence="3 10">Beta sliding clamp</fullName>
    </recommendedName>
</protein>
<evidence type="ECO:0000256" key="6">
    <source>
        <dbReference type="ARBA" id="ARBA00022695"/>
    </source>
</evidence>
<dbReference type="EMBL" id="PDNZ01000008">
    <property type="protein sequence ID" value="PWW81291.1"/>
    <property type="molecule type" value="Genomic_DNA"/>
</dbReference>
<evidence type="ECO:0000256" key="2">
    <source>
        <dbReference type="ARBA" id="ARBA00010752"/>
    </source>
</evidence>
<dbReference type="OrthoDB" id="8421503at2"/>
<accession>A0A317T723</accession>
<comment type="function">
    <text evidence="10">Confers DNA tethering and processivity to DNA polymerases and other proteins. Acts as a clamp, forming a ring around DNA (a reaction catalyzed by the clamp-loading complex) which diffuses in an ATP-independent manner freely and bidirectionally along dsDNA. Initially characterized for its ability to contact the catalytic subunit of DNA polymerase III (Pol III), a complex, multichain enzyme responsible for most of the replicative synthesis in bacteria; Pol III exhibits 3'-5' exonuclease proofreading activity. The beta chain is required for initiation of replication as well as for processivity of DNA replication.</text>
</comment>
<keyword evidence="4 10" id="KW-0963">Cytoplasm</keyword>
<dbReference type="NCBIfam" id="TIGR00663">
    <property type="entry name" value="dnan"/>
    <property type="match status" value="1"/>
</dbReference>
<dbReference type="GO" id="GO:0006271">
    <property type="term" value="P:DNA strand elongation involved in DNA replication"/>
    <property type="evidence" value="ECO:0007669"/>
    <property type="project" value="TreeGrafter"/>
</dbReference>
<dbReference type="AlphaFoldDB" id="A0A317T723"/>
<dbReference type="Pfam" id="PF02768">
    <property type="entry name" value="DNA_pol3_beta_3"/>
    <property type="match status" value="1"/>
</dbReference>
<dbReference type="GO" id="GO:0005737">
    <property type="term" value="C:cytoplasm"/>
    <property type="evidence" value="ECO:0007669"/>
    <property type="project" value="UniProtKB-SubCell"/>
</dbReference>
<evidence type="ECO:0000256" key="5">
    <source>
        <dbReference type="ARBA" id="ARBA00022679"/>
    </source>
</evidence>
<dbReference type="InterPro" id="IPR022637">
    <property type="entry name" value="DNA_polIII_beta_cen"/>
</dbReference>
<dbReference type="Proteomes" id="UP000246278">
    <property type="component" value="Unassembled WGS sequence"/>
</dbReference>
<keyword evidence="9" id="KW-0238">DNA-binding</keyword>
<evidence type="ECO:0000256" key="3">
    <source>
        <dbReference type="ARBA" id="ARBA00021035"/>
    </source>
</evidence>
<evidence type="ECO:0000259" key="12">
    <source>
        <dbReference type="Pfam" id="PF02767"/>
    </source>
</evidence>
<dbReference type="InterPro" id="IPR022635">
    <property type="entry name" value="DNA_polIII_beta_C"/>
</dbReference>
<dbReference type="InterPro" id="IPR001001">
    <property type="entry name" value="DNA_polIII_beta"/>
</dbReference>
<reference evidence="15" key="1">
    <citation type="submission" date="2017-10" db="EMBL/GenBank/DDBJ databases">
        <authorList>
            <person name="Gaisin V.A."/>
            <person name="Rysina M.S."/>
            <person name="Grouzdev D.S."/>
        </authorList>
    </citation>
    <scope>NUCLEOTIDE SEQUENCE [LARGE SCALE GENOMIC DNA]</scope>
    <source>
        <strain evidence="15">V1</strain>
    </source>
</reference>
<dbReference type="GO" id="GO:0003887">
    <property type="term" value="F:DNA-directed DNA polymerase activity"/>
    <property type="evidence" value="ECO:0007669"/>
    <property type="project" value="UniProtKB-UniRule"/>
</dbReference>
<organism evidence="14 15">
    <name type="scientific">Prosthecochloris marina</name>
    <dbReference type="NCBI Taxonomy" id="2017681"/>
    <lineage>
        <taxon>Bacteria</taxon>
        <taxon>Pseudomonadati</taxon>
        <taxon>Chlorobiota</taxon>
        <taxon>Chlorobiia</taxon>
        <taxon>Chlorobiales</taxon>
        <taxon>Chlorobiaceae</taxon>
        <taxon>Prosthecochloris</taxon>
    </lineage>
</organism>
<dbReference type="GO" id="GO:0008408">
    <property type="term" value="F:3'-5' exonuclease activity"/>
    <property type="evidence" value="ECO:0007669"/>
    <property type="project" value="InterPro"/>
</dbReference>
<keyword evidence="8 10" id="KW-0239">DNA-directed DNA polymerase</keyword>
<dbReference type="GO" id="GO:0009360">
    <property type="term" value="C:DNA polymerase III complex"/>
    <property type="evidence" value="ECO:0007669"/>
    <property type="project" value="InterPro"/>
</dbReference>
<dbReference type="GO" id="GO:0003677">
    <property type="term" value="F:DNA binding"/>
    <property type="evidence" value="ECO:0007669"/>
    <property type="project" value="UniProtKB-UniRule"/>
</dbReference>
<keyword evidence="15" id="KW-1185">Reference proteome</keyword>
<evidence type="ECO:0000256" key="9">
    <source>
        <dbReference type="ARBA" id="ARBA00023125"/>
    </source>
</evidence>
<comment type="caution">
    <text evidence="14">The sequence shown here is derived from an EMBL/GenBank/DDBJ whole genome shotgun (WGS) entry which is preliminary data.</text>
</comment>
<evidence type="ECO:0000256" key="8">
    <source>
        <dbReference type="ARBA" id="ARBA00022932"/>
    </source>
</evidence>
<evidence type="ECO:0000256" key="7">
    <source>
        <dbReference type="ARBA" id="ARBA00022705"/>
    </source>
</evidence>
<keyword evidence="7 10" id="KW-0235">DNA replication</keyword>
<proteinExistence type="inferred from homology"/>
<keyword evidence="5 10" id="KW-0808">Transferase</keyword>
<dbReference type="InterPro" id="IPR022634">
    <property type="entry name" value="DNA_polIII_beta_N"/>
</dbReference>
<feature type="domain" description="DNA polymerase III beta sliding clamp central" evidence="12">
    <location>
        <begin position="134"/>
        <end position="247"/>
    </location>
</feature>
<feature type="domain" description="DNA polymerase III beta sliding clamp N-terminal" evidence="11">
    <location>
        <begin position="1"/>
        <end position="95"/>
    </location>
</feature>
<comment type="similarity">
    <text evidence="2 10">Belongs to the beta sliding clamp family.</text>
</comment>
<gene>
    <name evidence="14" type="ORF">CR164_11160</name>
</gene>
<evidence type="ECO:0000259" key="11">
    <source>
        <dbReference type="Pfam" id="PF00712"/>
    </source>
</evidence>
<dbReference type="PANTHER" id="PTHR30478:SF0">
    <property type="entry name" value="BETA SLIDING CLAMP"/>
    <property type="match status" value="1"/>
</dbReference>
<name>A0A317T723_9CHLB</name>
<evidence type="ECO:0000256" key="1">
    <source>
        <dbReference type="ARBA" id="ARBA00004496"/>
    </source>
</evidence>
<dbReference type="PIRSF" id="PIRSF000804">
    <property type="entry name" value="DNA_pol_III_b"/>
    <property type="match status" value="1"/>
</dbReference>